<dbReference type="STRING" id="489703.SAMN04488038_107172"/>
<accession>A0A1H9GRD6</accession>
<evidence type="ECO:0000259" key="11">
    <source>
        <dbReference type="Pfam" id="PF07219"/>
    </source>
</evidence>
<dbReference type="Pfam" id="PF07219">
    <property type="entry name" value="HemY_N"/>
    <property type="match status" value="1"/>
</dbReference>
<feature type="transmembrane region" description="Helical" evidence="10">
    <location>
        <begin position="42"/>
        <end position="73"/>
    </location>
</feature>
<dbReference type="EMBL" id="FOFS01000007">
    <property type="protein sequence ID" value="SEQ52559.1"/>
    <property type="molecule type" value="Genomic_DNA"/>
</dbReference>
<evidence type="ECO:0000256" key="8">
    <source>
        <dbReference type="ARBA" id="ARBA00023136"/>
    </source>
</evidence>
<dbReference type="GO" id="GO:0005886">
    <property type="term" value="C:plasma membrane"/>
    <property type="evidence" value="ECO:0007669"/>
    <property type="project" value="UniProtKB-SubCell"/>
</dbReference>
<sequence>MIRVLLIALAVLALGAMAAFYLRAETGYVLISFHHWIVETSLLGLIGSLALILLLLGGGLRLLLAMLVLPMTVRRALAQRRERKAQESFEAGLLRLLEGNWKRAEIELVRRAADHHAGHLNYLAAARAAQQLGAGDRRDHYLRLASEIAPEMEFATLLTQAELQLERGQHTAARDTALKLRGLNAQHPYALELLALSYAGLQAHESLRQLLLEPGARALLSEQRYTELLTPALLACLRDAREQARLERLKTVWDSAPRELRQQASVRNEYLRGLARLNAHAEALALISEVMARDWDATLATLYGELHSDEPLSQLAAIESWLLRYGERPELLITAGRVCLRNKLWGKSRSYLDAVLRVAPSPAAYLELARLSELTQNSDAARQFYKQGLEFTVLSS</sequence>
<dbReference type="InterPro" id="IPR005254">
    <property type="entry name" value="Heme_biosyn_assoc_TPR_pro"/>
</dbReference>
<dbReference type="UniPathway" id="UPA00252"/>
<reference evidence="12 13" key="1">
    <citation type="submission" date="2016-10" db="EMBL/GenBank/DDBJ databases">
        <authorList>
            <person name="de Groot N.N."/>
        </authorList>
    </citation>
    <scope>NUCLEOTIDE SEQUENCE [LARGE SCALE GENOMIC DNA]</scope>
    <source>
        <strain evidence="12 13">DSM 25927</strain>
    </source>
</reference>
<protein>
    <submittedName>
        <fullName evidence="12">HemY protein</fullName>
    </submittedName>
</protein>
<dbReference type="OrthoDB" id="7053339at2"/>
<gene>
    <name evidence="12" type="ORF">SAMN04488038_107172</name>
</gene>
<comment type="subcellular location">
    <subcellularLocation>
        <location evidence="2">Cell inner membrane</location>
        <topology evidence="2">Multi-pass membrane protein</topology>
    </subcellularLocation>
</comment>
<dbReference type="AlphaFoldDB" id="A0A1H9GRD6"/>
<evidence type="ECO:0000256" key="7">
    <source>
        <dbReference type="ARBA" id="ARBA00022989"/>
    </source>
</evidence>
<keyword evidence="8 10" id="KW-0472">Membrane</keyword>
<comment type="pathway">
    <text evidence="3">Porphyrin-containing compound metabolism; protoheme biosynthesis.</text>
</comment>
<dbReference type="NCBIfam" id="TIGR00540">
    <property type="entry name" value="TPR_hemY_coli"/>
    <property type="match status" value="1"/>
</dbReference>
<dbReference type="GO" id="GO:0042168">
    <property type="term" value="P:heme metabolic process"/>
    <property type="evidence" value="ECO:0007669"/>
    <property type="project" value="InterPro"/>
</dbReference>
<evidence type="ECO:0000256" key="5">
    <source>
        <dbReference type="ARBA" id="ARBA00022519"/>
    </source>
</evidence>
<evidence type="ECO:0000256" key="2">
    <source>
        <dbReference type="ARBA" id="ARBA00004429"/>
    </source>
</evidence>
<evidence type="ECO:0000256" key="10">
    <source>
        <dbReference type="SAM" id="Phobius"/>
    </source>
</evidence>
<evidence type="ECO:0000256" key="9">
    <source>
        <dbReference type="ARBA" id="ARBA00023244"/>
    </source>
</evidence>
<dbReference type="GO" id="GO:0006779">
    <property type="term" value="P:porphyrin-containing compound biosynthetic process"/>
    <property type="evidence" value="ECO:0007669"/>
    <property type="project" value="UniProtKB-KW"/>
</dbReference>
<evidence type="ECO:0000313" key="12">
    <source>
        <dbReference type="EMBL" id="SEQ52559.1"/>
    </source>
</evidence>
<keyword evidence="7 10" id="KW-1133">Transmembrane helix</keyword>
<feature type="domain" description="HemY N-terminal" evidence="11">
    <location>
        <begin position="27"/>
        <end position="133"/>
    </location>
</feature>
<organism evidence="12 13">
    <name type="scientific">Solimonas aquatica</name>
    <dbReference type="NCBI Taxonomy" id="489703"/>
    <lineage>
        <taxon>Bacteria</taxon>
        <taxon>Pseudomonadati</taxon>
        <taxon>Pseudomonadota</taxon>
        <taxon>Gammaproteobacteria</taxon>
        <taxon>Nevskiales</taxon>
        <taxon>Nevskiaceae</taxon>
        <taxon>Solimonas</taxon>
    </lineage>
</organism>
<dbReference type="InterPro" id="IPR011990">
    <property type="entry name" value="TPR-like_helical_dom_sf"/>
</dbReference>
<keyword evidence="5" id="KW-0997">Cell inner membrane</keyword>
<dbReference type="Proteomes" id="UP000199233">
    <property type="component" value="Unassembled WGS sequence"/>
</dbReference>
<evidence type="ECO:0000256" key="6">
    <source>
        <dbReference type="ARBA" id="ARBA00022692"/>
    </source>
</evidence>
<keyword evidence="13" id="KW-1185">Reference proteome</keyword>
<evidence type="ECO:0000256" key="1">
    <source>
        <dbReference type="ARBA" id="ARBA00002962"/>
    </source>
</evidence>
<evidence type="ECO:0000256" key="3">
    <source>
        <dbReference type="ARBA" id="ARBA00004744"/>
    </source>
</evidence>
<dbReference type="SUPFAM" id="SSF48452">
    <property type="entry name" value="TPR-like"/>
    <property type="match status" value="1"/>
</dbReference>
<proteinExistence type="predicted"/>
<evidence type="ECO:0000256" key="4">
    <source>
        <dbReference type="ARBA" id="ARBA00022475"/>
    </source>
</evidence>
<name>A0A1H9GRD6_9GAMM</name>
<comment type="function">
    <text evidence="1">Involved in a late step of protoheme IX synthesis.</text>
</comment>
<evidence type="ECO:0000313" key="13">
    <source>
        <dbReference type="Proteomes" id="UP000199233"/>
    </source>
</evidence>
<keyword evidence="9" id="KW-0627">Porphyrin biosynthesis</keyword>
<dbReference type="RefSeq" id="WP_093285555.1">
    <property type="nucleotide sequence ID" value="NZ_FOFS01000007.1"/>
</dbReference>
<keyword evidence="6 10" id="KW-0812">Transmembrane</keyword>
<keyword evidence="4" id="KW-1003">Cell membrane</keyword>
<dbReference type="InterPro" id="IPR010817">
    <property type="entry name" value="HemY_N"/>
</dbReference>